<evidence type="ECO:0000259" key="5">
    <source>
        <dbReference type="SMART" id="SM00418"/>
    </source>
</evidence>
<dbReference type="InterPro" id="IPR036388">
    <property type="entry name" value="WH-like_DNA-bd_sf"/>
</dbReference>
<evidence type="ECO:0000256" key="1">
    <source>
        <dbReference type="ARBA" id="ARBA00023015"/>
    </source>
</evidence>
<name>A0A1C4YWD2_MICVI</name>
<dbReference type="SUPFAM" id="SSF46785">
    <property type="entry name" value="Winged helix' DNA-binding domain"/>
    <property type="match status" value="1"/>
</dbReference>
<dbReference type="Gene3D" id="1.10.10.10">
    <property type="entry name" value="Winged helix-like DNA-binding domain superfamily/Winged helix DNA-binding domain"/>
    <property type="match status" value="1"/>
</dbReference>
<feature type="compositionally biased region" description="Low complexity" evidence="4">
    <location>
        <begin position="348"/>
        <end position="359"/>
    </location>
</feature>
<dbReference type="Proteomes" id="UP000198242">
    <property type="component" value="Chromosome I"/>
</dbReference>
<dbReference type="InterPro" id="IPR051011">
    <property type="entry name" value="Metal_resp_trans_reg"/>
</dbReference>
<proteinExistence type="predicted"/>
<dbReference type="EMBL" id="LT607411">
    <property type="protein sequence ID" value="SCF25055.1"/>
    <property type="molecule type" value="Genomic_DNA"/>
</dbReference>
<evidence type="ECO:0000313" key="6">
    <source>
        <dbReference type="EMBL" id="SCF25055.1"/>
    </source>
</evidence>
<reference evidence="7" key="1">
    <citation type="submission" date="2016-06" db="EMBL/GenBank/DDBJ databases">
        <authorList>
            <person name="Varghese N."/>
            <person name="Submissions Spin"/>
        </authorList>
    </citation>
    <scope>NUCLEOTIDE SEQUENCE [LARGE SCALE GENOMIC DNA]</scope>
    <source>
        <strain evidence="7">DSM 43909</strain>
    </source>
</reference>
<gene>
    <name evidence="6" type="ORF">GA0074695_4794</name>
</gene>
<evidence type="ECO:0000313" key="7">
    <source>
        <dbReference type="Proteomes" id="UP000198242"/>
    </source>
</evidence>
<keyword evidence="2 6" id="KW-0238">DNA-binding</keyword>
<accession>A0A1C4YWD2</accession>
<dbReference type="InterPro" id="IPR000835">
    <property type="entry name" value="HTH_MarR-typ"/>
</dbReference>
<dbReference type="OrthoDB" id="3808065at2"/>
<dbReference type="PANTHER" id="PTHR43132:SF8">
    <property type="entry name" value="HTH-TYPE TRANSCRIPTIONAL REGULATOR KMTR"/>
    <property type="match status" value="1"/>
</dbReference>
<dbReference type="InterPro" id="IPR011991">
    <property type="entry name" value="ArsR-like_HTH"/>
</dbReference>
<dbReference type="Pfam" id="PF12802">
    <property type="entry name" value="MarR_2"/>
    <property type="match status" value="1"/>
</dbReference>
<dbReference type="InterPro" id="IPR001845">
    <property type="entry name" value="HTH_ArsR_DNA-bd_dom"/>
</dbReference>
<evidence type="ECO:0000256" key="4">
    <source>
        <dbReference type="SAM" id="MobiDB-lite"/>
    </source>
</evidence>
<sequence>MFRIHFTADDLARVRLTRGWGPLVETHLSLVRLGRRDPRDALGGWSARAGRTSPGLAHPCAPLLDDGWLDLLTVTGPVGSLEEGLTALLAVRPEQFRAELAAAAAAGGWHGDRLRRLAAAGDPAGNRTDRRRLVTFLHDHHRVAVAPYWPRIQARLNAEHSVLAQVLSSQGVEGLLAQLAPFAHWRSPVLELGHGPTANDIRLDGRGLTLVPSLFFDSGPAVWINGMDDQAPVVLLLPATRGPGDLAAVLVDPCAADRLAALVNLLGRTRAYALDSIAADPCTTGELARRLAISAASASEHATVLRDAGLVTTTRQGRAVRHHLTAMGERLLDGSLGPPFRPDQTDPGAGAALAGAMAR</sequence>
<dbReference type="RefSeq" id="WP_089008234.1">
    <property type="nucleotide sequence ID" value="NZ_LT607411.1"/>
</dbReference>
<dbReference type="InterPro" id="IPR036390">
    <property type="entry name" value="WH_DNA-bd_sf"/>
</dbReference>
<dbReference type="SMART" id="SM00418">
    <property type="entry name" value="HTH_ARSR"/>
    <property type="match status" value="1"/>
</dbReference>
<evidence type="ECO:0000256" key="2">
    <source>
        <dbReference type="ARBA" id="ARBA00023125"/>
    </source>
</evidence>
<keyword evidence="1" id="KW-0805">Transcription regulation</keyword>
<keyword evidence="7" id="KW-1185">Reference proteome</keyword>
<keyword evidence="3" id="KW-0804">Transcription</keyword>
<feature type="domain" description="HTH arsR-type" evidence="5">
    <location>
        <begin position="264"/>
        <end position="336"/>
    </location>
</feature>
<dbReference type="PANTHER" id="PTHR43132">
    <property type="entry name" value="ARSENICAL RESISTANCE OPERON REPRESSOR ARSR-RELATED"/>
    <property type="match status" value="1"/>
</dbReference>
<evidence type="ECO:0000256" key="3">
    <source>
        <dbReference type="ARBA" id="ARBA00023163"/>
    </source>
</evidence>
<organism evidence="6 7">
    <name type="scientific">Micromonospora viridifaciens</name>
    <dbReference type="NCBI Taxonomy" id="1881"/>
    <lineage>
        <taxon>Bacteria</taxon>
        <taxon>Bacillati</taxon>
        <taxon>Actinomycetota</taxon>
        <taxon>Actinomycetes</taxon>
        <taxon>Micromonosporales</taxon>
        <taxon>Micromonosporaceae</taxon>
        <taxon>Micromonospora</taxon>
    </lineage>
</organism>
<protein>
    <submittedName>
        <fullName evidence="6">DNA-binding transcriptional regulator, ArsR family</fullName>
    </submittedName>
</protein>
<dbReference type="GO" id="GO:0003700">
    <property type="term" value="F:DNA-binding transcription factor activity"/>
    <property type="evidence" value="ECO:0007669"/>
    <property type="project" value="InterPro"/>
</dbReference>
<dbReference type="GO" id="GO:0003677">
    <property type="term" value="F:DNA binding"/>
    <property type="evidence" value="ECO:0007669"/>
    <property type="project" value="UniProtKB-KW"/>
</dbReference>
<feature type="region of interest" description="Disordered" evidence="4">
    <location>
        <begin position="335"/>
        <end position="359"/>
    </location>
</feature>
<dbReference type="CDD" id="cd00090">
    <property type="entry name" value="HTH_ARSR"/>
    <property type="match status" value="1"/>
</dbReference>
<dbReference type="AlphaFoldDB" id="A0A1C4YWD2"/>